<evidence type="ECO:0000313" key="1">
    <source>
        <dbReference type="EMBL" id="MPM44269.1"/>
    </source>
</evidence>
<dbReference type="EMBL" id="VSSQ01010412">
    <property type="protein sequence ID" value="MPM44269.1"/>
    <property type="molecule type" value="Genomic_DNA"/>
</dbReference>
<reference evidence="1" key="1">
    <citation type="submission" date="2019-08" db="EMBL/GenBank/DDBJ databases">
        <authorList>
            <person name="Kucharzyk K."/>
            <person name="Murdoch R.W."/>
            <person name="Higgins S."/>
            <person name="Loffler F."/>
        </authorList>
    </citation>
    <scope>NUCLEOTIDE SEQUENCE</scope>
</reference>
<protein>
    <submittedName>
        <fullName evidence="1">Uncharacterized protein</fullName>
    </submittedName>
</protein>
<name>A0A644ZTD7_9ZZZZ</name>
<sequence>MVEAALRNIRGVPSGDGDNRHVQRGVYLQRAFERWRAVGGSLRFRLFIEQLFHLFHRRGKGCFVPALHGDKEVVGRYLLVEFRRRNADIVRYLNVQVGTHADQRFRDPRNLLELFGDEQQGHGVVICVFTYFQLNHFSFSSCVMCQCERQPREHVPAGRRADG</sequence>
<proteinExistence type="predicted"/>
<comment type="caution">
    <text evidence="1">The sequence shown here is derived from an EMBL/GenBank/DDBJ whole genome shotgun (WGS) entry which is preliminary data.</text>
</comment>
<gene>
    <name evidence="1" type="ORF">SDC9_90947</name>
</gene>
<accession>A0A644ZTD7</accession>
<organism evidence="1">
    <name type="scientific">bioreactor metagenome</name>
    <dbReference type="NCBI Taxonomy" id="1076179"/>
    <lineage>
        <taxon>unclassified sequences</taxon>
        <taxon>metagenomes</taxon>
        <taxon>ecological metagenomes</taxon>
    </lineage>
</organism>
<dbReference type="AlphaFoldDB" id="A0A644ZTD7"/>